<dbReference type="Gene3D" id="2.140.10.10">
    <property type="entry name" value="Quinoprotein alcohol dehydrogenase-like superfamily"/>
    <property type="match status" value="1"/>
</dbReference>
<dbReference type="AlphaFoldDB" id="A0A382FAW5"/>
<dbReference type="InterPro" id="IPR011047">
    <property type="entry name" value="Quinoprotein_ADH-like_sf"/>
</dbReference>
<protein>
    <recommendedName>
        <fullName evidence="2">Pyrrolo-quinoline quinone repeat domain-containing protein</fullName>
    </recommendedName>
</protein>
<dbReference type="InterPro" id="IPR002372">
    <property type="entry name" value="PQQ_rpt_dom"/>
</dbReference>
<feature type="region of interest" description="Disordered" evidence="1">
    <location>
        <begin position="1"/>
        <end position="41"/>
    </location>
</feature>
<dbReference type="EMBL" id="UINC01048811">
    <property type="protein sequence ID" value="SVB59815.1"/>
    <property type="molecule type" value="Genomic_DNA"/>
</dbReference>
<accession>A0A382FAW5</accession>
<organism evidence="3">
    <name type="scientific">marine metagenome</name>
    <dbReference type="NCBI Taxonomy" id="408172"/>
    <lineage>
        <taxon>unclassified sequences</taxon>
        <taxon>metagenomes</taxon>
        <taxon>ecological metagenomes</taxon>
    </lineage>
</organism>
<feature type="compositionally biased region" description="Pro residues" evidence="1">
    <location>
        <begin position="30"/>
        <end position="39"/>
    </location>
</feature>
<evidence type="ECO:0000256" key="1">
    <source>
        <dbReference type="SAM" id="MobiDB-lite"/>
    </source>
</evidence>
<name>A0A382FAW5_9ZZZZ</name>
<sequence>DRITGEPIWPIEEKPVPQSDVVGEKASPTQPIPTKPPPFEQQGLTLDDLVDFTPEINRLAREAVKGYRLGPLYNPPSLLSEDNGGSFVIPGANGGINWNMSSADPELGVNYIGSNTSGGPVALAPPVGRDGALSSDMDYTQGRGGRPSVGGSIPLTKPPYGRIVALDLKSGSHLWTVANGDTPEHIKNHPLLRRVKNLPKTGKSGNYGTMVTRSLLFTGEGRGGDPKVHAYNKTSGEVVASIDLPGPQSGLPMTYMHNGKQYIVMTIMSRDLPAEFVALALPDAQ</sequence>
<proteinExistence type="predicted"/>
<dbReference type="SUPFAM" id="SSF50998">
    <property type="entry name" value="Quinoprotein alcohol dehydrogenase-like"/>
    <property type="match status" value="1"/>
</dbReference>
<gene>
    <name evidence="3" type="ORF">METZ01_LOCUS212669</name>
</gene>
<reference evidence="3" key="1">
    <citation type="submission" date="2018-05" db="EMBL/GenBank/DDBJ databases">
        <authorList>
            <person name="Lanie J.A."/>
            <person name="Ng W.-L."/>
            <person name="Kazmierczak K.M."/>
            <person name="Andrzejewski T.M."/>
            <person name="Davidsen T.M."/>
            <person name="Wayne K.J."/>
            <person name="Tettelin H."/>
            <person name="Glass J.I."/>
            <person name="Rusch D."/>
            <person name="Podicherti R."/>
            <person name="Tsui H.-C.T."/>
            <person name="Winkler M.E."/>
        </authorList>
    </citation>
    <scope>NUCLEOTIDE SEQUENCE</scope>
</reference>
<feature type="domain" description="Pyrrolo-quinoline quinone repeat" evidence="2">
    <location>
        <begin position="1"/>
        <end position="263"/>
    </location>
</feature>
<feature type="non-terminal residue" evidence="3">
    <location>
        <position position="1"/>
    </location>
</feature>
<dbReference type="Pfam" id="PF01011">
    <property type="entry name" value="PQQ"/>
    <property type="match status" value="1"/>
</dbReference>
<evidence type="ECO:0000259" key="2">
    <source>
        <dbReference type="Pfam" id="PF01011"/>
    </source>
</evidence>
<evidence type="ECO:0000313" key="3">
    <source>
        <dbReference type="EMBL" id="SVB59815.1"/>
    </source>
</evidence>